<evidence type="ECO:0000313" key="2">
    <source>
        <dbReference type="EMBL" id="SYX89997.1"/>
    </source>
</evidence>
<evidence type="ECO:0000313" key="3">
    <source>
        <dbReference type="Proteomes" id="UP000263595"/>
    </source>
</evidence>
<dbReference type="EMBL" id="UNOZ01000013">
    <property type="protein sequence ID" value="SYX89997.1"/>
    <property type="molecule type" value="Genomic_DNA"/>
</dbReference>
<keyword evidence="3" id="KW-1185">Reference proteome</keyword>
<gene>
    <name evidence="2" type="ORF">CCOS865_02263</name>
</gene>
<accession>A0A383RSE5</accession>
<dbReference type="RefSeq" id="WP_147406507.1">
    <property type="nucleotide sequence ID" value="NZ_CBCSFL010000040.1"/>
</dbReference>
<protein>
    <recommendedName>
        <fullName evidence="4">DUF3077 domain-containing protein</fullName>
    </recommendedName>
</protein>
<feature type="region of interest" description="Disordered" evidence="1">
    <location>
        <begin position="93"/>
        <end position="112"/>
    </location>
</feature>
<evidence type="ECO:0008006" key="4">
    <source>
        <dbReference type="Google" id="ProtNLM"/>
    </source>
</evidence>
<dbReference type="AlphaFoldDB" id="A0A383RSE5"/>
<dbReference type="OrthoDB" id="7011937at2"/>
<dbReference type="Proteomes" id="UP000263595">
    <property type="component" value="Unassembled WGS sequence"/>
</dbReference>
<sequence length="112" mass="12149">MEKDDQPKHAAGLKVVSVVGRVRKGSHRDWVQAVPGLPAREVLQETLQILACITGLSKKALENPAQAKPLLRATYYLSGMAKAMIDGQIPGLRGEAQGKEEMTPDKAETETE</sequence>
<proteinExistence type="predicted"/>
<name>A0A383RSE5_9PSED</name>
<dbReference type="Pfam" id="PF11275">
    <property type="entry name" value="DUF3077"/>
    <property type="match status" value="1"/>
</dbReference>
<evidence type="ECO:0000256" key="1">
    <source>
        <dbReference type="SAM" id="MobiDB-lite"/>
    </source>
</evidence>
<feature type="compositionally biased region" description="Basic and acidic residues" evidence="1">
    <location>
        <begin position="96"/>
        <end position="112"/>
    </location>
</feature>
<reference evidence="3" key="1">
    <citation type="submission" date="2018-08" db="EMBL/GenBank/DDBJ databases">
        <authorList>
            <person name="Blom J."/>
        </authorList>
    </citation>
    <scope>NUCLEOTIDE SEQUENCE [LARGE SCALE GENOMIC DNA]</scope>
    <source>
        <strain evidence="3">CCOS 865</strain>
    </source>
</reference>
<dbReference type="InterPro" id="IPR021427">
    <property type="entry name" value="DUF3077"/>
</dbReference>
<organism evidence="2 3">
    <name type="scientific">Pseudomonas reidholzensis</name>
    <dbReference type="NCBI Taxonomy" id="1785162"/>
    <lineage>
        <taxon>Bacteria</taxon>
        <taxon>Pseudomonadati</taxon>
        <taxon>Pseudomonadota</taxon>
        <taxon>Gammaproteobacteria</taxon>
        <taxon>Pseudomonadales</taxon>
        <taxon>Pseudomonadaceae</taxon>
        <taxon>Pseudomonas</taxon>
    </lineage>
</organism>